<evidence type="ECO:0000313" key="2">
    <source>
        <dbReference type="Proteomes" id="UP000282818"/>
    </source>
</evidence>
<accession>A0A437Q1D6</accession>
<dbReference type="RefSeq" id="WP_127696169.1">
    <property type="nucleotide sequence ID" value="NZ_SACQ01000014.1"/>
</dbReference>
<dbReference type="AlphaFoldDB" id="A0A437Q1D6"/>
<protein>
    <submittedName>
        <fullName evidence="1">Uncharacterized protein</fullName>
    </submittedName>
</protein>
<dbReference type="Proteomes" id="UP000282818">
    <property type="component" value="Unassembled WGS sequence"/>
</dbReference>
<keyword evidence="2" id="KW-1185">Reference proteome</keyword>
<gene>
    <name evidence="1" type="ORF">EOE65_17570</name>
</gene>
<dbReference type="EMBL" id="SACQ01000014">
    <property type="protein sequence ID" value="RVU28283.1"/>
    <property type="molecule type" value="Genomic_DNA"/>
</dbReference>
<sequence length="122" mass="14079">MFEAHLHTSGSSPHIPEFFATLTTRSEQFANIVFNQQHRCHTWAWTAKGKRKDETGTAQETLFLYIEYRNKQNATVYLKREIGAASQADEQYLLLLCQSIHLPDICAKNTTTWAQSHELRIP</sequence>
<name>A0A437Q1D6_9GAMM</name>
<comment type="caution">
    <text evidence="1">The sequence shown here is derived from an EMBL/GenBank/DDBJ whole genome shotgun (WGS) entry which is preliminary data.</text>
</comment>
<evidence type="ECO:0000313" key="1">
    <source>
        <dbReference type="EMBL" id="RVU28283.1"/>
    </source>
</evidence>
<organism evidence="1 2">
    <name type="scientific">Neptunomonas marina</name>
    <dbReference type="NCBI Taxonomy" id="1815562"/>
    <lineage>
        <taxon>Bacteria</taxon>
        <taxon>Pseudomonadati</taxon>
        <taxon>Pseudomonadota</taxon>
        <taxon>Gammaproteobacteria</taxon>
        <taxon>Oceanospirillales</taxon>
        <taxon>Oceanospirillaceae</taxon>
        <taxon>Neptunomonas</taxon>
    </lineage>
</organism>
<reference evidence="1 2" key="1">
    <citation type="submission" date="2019-01" db="EMBL/GenBank/DDBJ databases">
        <authorList>
            <person name="Chen W.-M."/>
        </authorList>
    </citation>
    <scope>NUCLEOTIDE SEQUENCE [LARGE SCALE GENOMIC DNA]</scope>
    <source>
        <strain evidence="1 2">HPM-16</strain>
    </source>
</reference>
<proteinExistence type="predicted"/>